<dbReference type="AlphaFoldDB" id="F6T646"/>
<dbReference type="InterPro" id="IPR016186">
    <property type="entry name" value="C-type_lectin-like/link_sf"/>
</dbReference>
<reference evidence="5" key="1">
    <citation type="journal article" date="2002" name="Science">
        <title>The draft genome of Ciona intestinalis: insights into chordate and vertebrate origins.</title>
        <authorList>
            <person name="Dehal P."/>
            <person name="Satou Y."/>
            <person name="Campbell R.K."/>
            <person name="Chapman J."/>
            <person name="Degnan B."/>
            <person name="De Tomaso A."/>
            <person name="Davidson B."/>
            <person name="Di Gregorio A."/>
            <person name="Gelpke M."/>
            <person name="Goodstein D.M."/>
            <person name="Harafuji N."/>
            <person name="Hastings K.E."/>
            <person name="Ho I."/>
            <person name="Hotta K."/>
            <person name="Huang W."/>
            <person name="Kawashima T."/>
            <person name="Lemaire P."/>
            <person name="Martinez D."/>
            <person name="Meinertzhagen I.A."/>
            <person name="Necula S."/>
            <person name="Nonaka M."/>
            <person name="Putnam N."/>
            <person name="Rash S."/>
            <person name="Saiga H."/>
            <person name="Satake M."/>
            <person name="Terry A."/>
            <person name="Yamada L."/>
            <person name="Wang H.G."/>
            <person name="Awazu S."/>
            <person name="Azumi K."/>
            <person name="Boore J."/>
            <person name="Branno M."/>
            <person name="Chin-Bow S."/>
            <person name="DeSantis R."/>
            <person name="Doyle S."/>
            <person name="Francino P."/>
            <person name="Keys D.N."/>
            <person name="Haga S."/>
            <person name="Hayashi H."/>
            <person name="Hino K."/>
            <person name="Imai K.S."/>
            <person name="Inaba K."/>
            <person name="Kano S."/>
            <person name="Kobayashi K."/>
            <person name="Kobayashi M."/>
            <person name="Lee B.I."/>
            <person name="Makabe K.W."/>
            <person name="Manohar C."/>
            <person name="Matassi G."/>
            <person name="Medina M."/>
            <person name="Mochizuki Y."/>
            <person name="Mount S."/>
            <person name="Morishita T."/>
            <person name="Miura S."/>
            <person name="Nakayama A."/>
            <person name="Nishizaka S."/>
            <person name="Nomoto H."/>
            <person name="Ohta F."/>
            <person name="Oishi K."/>
            <person name="Rigoutsos I."/>
            <person name="Sano M."/>
            <person name="Sasaki A."/>
            <person name="Sasakura Y."/>
            <person name="Shoguchi E."/>
            <person name="Shin-i T."/>
            <person name="Spagnuolo A."/>
            <person name="Stainier D."/>
            <person name="Suzuki M.M."/>
            <person name="Tassy O."/>
            <person name="Takatori N."/>
            <person name="Tokuoka M."/>
            <person name="Yagi K."/>
            <person name="Yoshizaki F."/>
            <person name="Wada S."/>
            <person name="Zhang C."/>
            <person name="Hyatt P.D."/>
            <person name="Larimer F."/>
            <person name="Detter C."/>
            <person name="Doggett N."/>
            <person name="Glavina T."/>
            <person name="Hawkins T."/>
            <person name="Richardson P."/>
            <person name="Lucas S."/>
            <person name="Kohara Y."/>
            <person name="Levine M."/>
            <person name="Satoh N."/>
            <person name="Rokhsar D.S."/>
        </authorList>
    </citation>
    <scope>NUCLEOTIDE SEQUENCE [LARGE SCALE GENOMIC DNA]</scope>
</reference>
<dbReference type="Proteomes" id="UP000008144">
    <property type="component" value="Unassembled WGS sequence"/>
</dbReference>
<dbReference type="InterPro" id="IPR050111">
    <property type="entry name" value="C-type_lectin/snaclec_domain"/>
</dbReference>
<keyword evidence="2" id="KW-0812">Transmembrane</keyword>
<evidence type="ECO:0000313" key="5">
    <source>
        <dbReference type="Proteomes" id="UP000008144"/>
    </source>
</evidence>
<organism evidence="4 5">
    <name type="scientific">Ciona intestinalis</name>
    <name type="common">Transparent sea squirt</name>
    <name type="synonym">Ascidia intestinalis</name>
    <dbReference type="NCBI Taxonomy" id="7719"/>
    <lineage>
        <taxon>Eukaryota</taxon>
        <taxon>Metazoa</taxon>
        <taxon>Chordata</taxon>
        <taxon>Tunicata</taxon>
        <taxon>Ascidiacea</taxon>
        <taxon>Phlebobranchia</taxon>
        <taxon>Cionidae</taxon>
        <taxon>Ciona</taxon>
    </lineage>
</organism>
<evidence type="ECO:0000256" key="1">
    <source>
        <dbReference type="ARBA" id="ARBA00023157"/>
    </source>
</evidence>
<feature type="transmembrane region" description="Helical" evidence="2">
    <location>
        <begin position="107"/>
        <end position="128"/>
    </location>
</feature>
<dbReference type="Pfam" id="PF00059">
    <property type="entry name" value="Lectin_C"/>
    <property type="match status" value="1"/>
</dbReference>
<dbReference type="SUPFAM" id="SSF56436">
    <property type="entry name" value="C-type lectin-like"/>
    <property type="match status" value="1"/>
</dbReference>
<evidence type="ECO:0000259" key="3">
    <source>
        <dbReference type="PROSITE" id="PS50041"/>
    </source>
</evidence>
<dbReference type="PROSITE" id="PS50041">
    <property type="entry name" value="C_TYPE_LECTIN_2"/>
    <property type="match status" value="1"/>
</dbReference>
<keyword evidence="1" id="KW-1015">Disulfide bond</keyword>
<name>F6T646_CIOIN</name>
<feature type="domain" description="C-type lectin" evidence="3">
    <location>
        <begin position="1"/>
        <end position="75"/>
    </location>
</feature>
<dbReference type="InterPro" id="IPR001304">
    <property type="entry name" value="C-type_lectin-like"/>
</dbReference>
<dbReference type="InterPro" id="IPR016187">
    <property type="entry name" value="CTDL_fold"/>
</dbReference>
<keyword evidence="2" id="KW-0472">Membrane</keyword>
<keyword evidence="2" id="KW-1133">Transmembrane helix</keyword>
<dbReference type="GeneTree" id="ENSGT01050000244842"/>
<dbReference type="PANTHER" id="PTHR22803">
    <property type="entry name" value="MANNOSE, PHOSPHOLIPASE, LECTIN RECEPTOR RELATED"/>
    <property type="match status" value="1"/>
</dbReference>
<dbReference type="InParanoid" id="F6T646"/>
<evidence type="ECO:0000256" key="2">
    <source>
        <dbReference type="SAM" id="Phobius"/>
    </source>
</evidence>
<dbReference type="InterPro" id="IPR018378">
    <property type="entry name" value="C-type_lectin_CS"/>
</dbReference>
<protein>
    <recommendedName>
        <fullName evidence="3">C-type lectin domain-containing protein</fullName>
    </recommendedName>
</protein>
<accession>F6T646</accession>
<dbReference type="PROSITE" id="PS00615">
    <property type="entry name" value="C_TYPE_LECTIN_1"/>
    <property type="match status" value="1"/>
</dbReference>
<keyword evidence="5" id="KW-1185">Reference proteome</keyword>
<dbReference type="Ensembl" id="ENSCINT00000015740.3">
    <property type="protein sequence ID" value="ENSCINP00000015740.3"/>
    <property type="gene ID" value="ENSCING00000007683.3"/>
</dbReference>
<dbReference type="Gene3D" id="3.10.100.10">
    <property type="entry name" value="Mannose-Binding Protein A, subunit A"/>
    <property type="match status" value="1"/>
</dbReference>
<evidence type="ECO:0000313" key="4">
    <source>
        <dbReference type="Ensembl" id="ENSCINP00000015740.3"/>
    </source>
</evidence>
<dbReference type="HOGENOM" id="CLU_1566398_0_0_1"/>
<sequence length="171" mass="18562">MLSWFNYTEAMWIGLQENGEGGWSWTDGRPVSFTYWNEGEPNDAGEDGEDCVEMYGNSGKWNDIPCSNQHGYMCRVPKILGTDANGNNIHFTTTETNKPIKANTTGIVVGVVIGVLLAIIVLLSLAYYCSRNSSPSVSKLAEDASDFSSGIVNKVYSLTGSTSTPKEGDEV</sequence>
<proteinExistence type="predicted"/>
<reference evidence="4" key="2">
    <citation type="submission" date="2025-08" db="UniProtKB">
        <authorList>
            <consortium name="Ensembl"/>
        </authorList>
    </citation>
    <scope>IDENTIFICATION</scope>
</reference>
<reference evidence="4" key="3">
    <citation type="submission" date="2025-09" db="UniProtKB">
        <authorList>
            <consortium name="Ensembl"/>
        </authorList>
    </citation>
    <scope>IDENTIFICATION</scope>
</reference>
<dbReference type="STRING" id="7719.ENSCINP00000015740"/>